<sequence>MLYPAYLAAAAAVLAKHLPKQAHPRCIDITWCVFRCSTLHNSFQCISLKNDCIKRLHLSRFELANQKALSCLCWTFFFLFSPIVTTP</sequence>
<evidence type="ECO:0000313" key="1">
    <source>
        <dbReference type="EMBL" id="NOV43095.1"/>
    </source>
</evidence>
<reference evidence="1" key="1">
    <citation type="submission" date="2019-09" db="EMBL/GenBank/DDBJ databases">
        <title>Organ-specific transcriptomic study of the physiology of the cattle tick, Rhipicephalus microplus.</title>
        <authorList>
            <person name="Tirloni L."/>
            <person name="Braz G."/>
            <person name="Gandara A.C.P."/>
            <person name="Sabadin G.A."/>
            <person name="da Silva R.M."/>
            <person name="Guizzo M.G."/>
            <person name="Machado J.A."/>
            <person name="Costa E.P."/>
            <person name="Gomes H.F."/>
            <person name="Moraes J."/>
            <person name="Mota M.B.S."/>
            <person name="Mesquita R.D."/>
            <person name="Alvarenga P.H."/>
            <person name="Alves F."/>
            <person name="Seixas A."/>
            <person name="da Fonseca R.N."/>
            <person name="Fogaca A."/>
            <person name="Logullo C."/>
            <person name="Tanaka A."/>
            <person name="Daffre S."/>
            <person name="Termignoni C."/>
            <person name="Vaz I.S.Jr."/>
            <person name="Oliveira P.L."/>
            <person name="Ribeiro J.M."/>
        </authorList>
    </citation>
    <scope>NUCLEOTIDE SEQUENCE</scope>
    <source>
        <strain evidence="1">Porto Alegre</strain>
    </source>
</reference>
<organism evidence="1">
    <name type="scientific">Rhipicephalus microplus</name>
    <name type="common">Cattle tick</name>
    <name type="synonym">Boophilus microplus</name>
    <dbReference type="NCBI Taxonomy" id="6941"/>
    <lineage>
        <taxon>Eukaryota</taxon>
        <taxon>Metazoa</taxon>
        <taxon>Ecdysozoa</taxon>
        <taxon>Arthropoda</taxon>
        <taxon>Chelicerata</taxon>
        <taxon>Arachnida</taxon>
        <taxon>Acari</taxon>
        <taxon>Parasitiformes</taxon>
        <taxon>Ixodida</taxon>
        <taxon>Ixodoidea</taxon>
        <taxon>Ixodidae</taxon>
        <taxon>Rhipicephalinae</taxon>
        <taxon>Rhipicephalus</taxon>
        <taxon>Boophilus</taxon>
    </lineage>
</organism>
<proteinExistence type="predicted"/>
<accession>A0A6M2DAD8</accession>
<dbReference type="AlphaFoldDB" id="A0A6M2DAD8"/>
<dbReference type="EMBL" id="GHWJ01010358">
    <property type="protein sequence ID" value="NOV43095.1"/>
    <property type="molecule type" value="Transcribed_RNA"/>
</dbReference>
<name>A0A6M2DAD8_RHIMP</name>
<protein>
    <submittedName>
        <fullName evidence="1">Putative secreted protein synganglion overexpressed</fullName>
    </submittedName>
</protein>